<evidence type="ECO:0000256" key="4">
    <source>
        <dbReference type="ARBA" id="ARBA00022840"/>
    </source>
</evidence>
<dbReference type="Gene3D" id="3.40.50.300">
    <property type="entry name" value="P-loop containing nucleotide triphosphate hydrolases"/>
    <property type="match status" value="1"/>
</dbReference>
<evidence type="ECO:0000256" key="3">
    <source>
        <dbReference type="ARBA" id="ARBA00022741"/>
    </source>
</evidence>
<name>A0A399RLL6_9PROT</name>
<keyword evidence="2" id="KW-0813">Transport</keyword>
<protein>
    <submittedName>
        <fullName evidence="6">ATP-binding cassette domain-containing protein</fullName>
    </submittedName>
</protein>
<dbReference type="PANTHER" id="PTHR43335">
    <property type="entry name" value="ABC TRANSPORTER, ATP-BINDING PROTEIN"/>
    <property type="match status" value="1"/>
</dbReference>
<evidence type="ECO:0000313" key="7">
    <source>
        <dbReference type="Proteomes" id="UP000266385"/>
    </source>
</evidence>
<dbReference type="PROSITE" id="PS00211">
    <property type="entry name" value="ABC_TRANSPORTER_1"/>
    <property type="match status" value="1"/>
</dbReference>
<comment type="caution">
    <text evidence="6">The sequence shown here is derived from an EMBL/GenBank/DDBJ whole genome shotgun (WGS) entry which is preliminary data.</text>
</comment>
<evidence type="ECO:0000256" key="1">
    <source>
        <dbReference type="ARBA" id="ARBA00005417"/>
    </source>
</evidence>
<dbReference type="OrthoDB" id="9778547at2"/>
<dbReference type="InterPro" id="IPR003439">
    <property type="entry name" value="ABC_transporter-like_ATP-bd"/>
</dbReference>
<organism evidence="6 7">
    <name type="scientific">Henriciella mobilis</name>
    <dbReference type="NCBI Taxonomy" id="2305467"/>
    <lineage>
        <taxon>Bacteria</taxon>
        <taxon>Pseudomonadati</taxon>
        <taxon>Pseudomonadota</taxon>
        <taxon>Alphaproteobacteria</taxon>
        <taxon>Hyphomonadales</taxon>
        <taxon>Hyphomonadaceae</taxon>
        <taxon>Henriciella</taxon>
    </lineage>
</organism>
<evidence type="ECO:0000256" key="2">
    <source>
        <dbReference type="ARBA" id="ARBA00022448"/>
    </source>
</evidence>
<dbReference type="Proteomes" id="UP000266385">
    <property type="component" value="Unassembled WGS sequence"/>
</dbReference>
<sequence length="322" mass="34978">MTSSAPLEMENVTKRFGFFTAVRDLSLNVPQGAIVGFLGPNGAGKSTSLRMALGVLSPDEGEVRLFGERPNIDSLRHVGFLPEERGLYKKMSPRAIISYFARLKGMSAGESRKRADELLEMMGLTEFSRSRISKLSKGMSQKVQILASLAHRPDFLILDEPFSGLDPVNQQGLEDLIIEEHKRGATILFSTHVMEHAERLCDSIVMMARGRKVFDGTLDEAFGALGRAVLIGVSDGFDLDGAMTAKGFGENEKHGDTWRVSLPSGRDAQDALRAAIDAGAPITSFRPEDARLRDVFVSLVSDAEAEDLRQSLAAHAAKGEAA</sequence>
<dbReference type="Pfam" id="PF00005">
    <property type="entry name" value="ABC_tran"/>
    <property type="match status" value="1"/>
</dbReference>
<evidence type="ECO:0000313" key="6">
    <source>
        <dbReference type="EMBL" id="RIJ30615.1"/>
    </source>
</evidence>
<dbReference type="AlphaFoldDB" id="A0A399RLL6"/>
<gene>
    <name evidence="6" type="ORF">D1223_08325</name>
</gene>
<dbReference type="InterPro" id="IPR027417">
    <property type="entry name" value="P-loop_NTPase"/>
</dbReference>
<accession>A0A399RLL6</accession>
<proteinExistence type="inferred from homology"/>
<dbReference type="GO" id="GO:0016887">
    <property type="term" value="F:ATP hydrolysis activity"/>
    <property type="evidence" value="ECO:0007669"/>
    <property type="project" value="InterPro"/>
</dbReference>
<keyword evidence="7" id="KW-1185">Reference proteome</keyword>
<dbReference type="SMART" id="SM00382">
    <property type="entry name" value="AAA"/>
    <property type="match status" value="1"/>
</dbReference>
<dbReference type="PROSITE" id="PS50893">
    <property type="entry name" value="ABC_TRANSPORTER_2"/>
    <property type="match status" value="1"/>
</dbReference>
<dbReference type="SUPFAM" id="SSF52540">
    <property type="entry name" value="P-loop containing nucleoside triphosphate hydrolases"/>
    <property type="match status" value="1"/>
</dbReference>
<dbReference type="InterPro" id="IPR017871">
    <property type="entry name" value="ABC_transporter-like_CS"/>
</dbReference>
<dbReference type="InterPro" id="IPR003593">
    <property type="entry name" value="AAA+_ATPase"/>
</dbReference>
<comment type="similarity">
    <text evidence="1">Belongs to the ABC transporter superfamily.</text>
</comment>
<keyword evidence="3" id="KW-0547">Nucleotide-binding</keyword>
<feature type="domain" description="ABC transporter" evidence="5">
    <location>
        <begin position="7"/>
        <end position="234"/>
    </location>
</feature>
<evidence type="ECO:0000259" key="5">
    <source>
        <dbReference type="PROSITE" id="PS50893"/>
    </source>
</evidence>
<dbReference type="GO" id="GO:0005524">
    <property type="term" value="F:ATP binding"/>
    <property type="evidence" value="ECO:0007669"/>
    <property type="project" value="UniProtKB-KW"/>
</dbReference>
<reference evidence="6 7" key="1">
    <citation type="submission" date="2018-08" db="EMBL/GenBank/DDBJ databases">
        <title>Henriciella mobilis sp. nov., isolated from seawater.</title>
        <authorList>
            <person name="Cheng H."/>
            <person name="Wu Y.-H."/>
            <person name="Xu X.-W."/>
            <person name="Guo L.-L."/>
        </authorList>
    </citation>
    <scope>NUCLEOTIDE SEQUENCE [LARGE SCALE GENOMIC DNA]</scope>
    <source>
        <strain evidence="6 7">JN25</strain>
    </source>
</reference>
<dbReference type="PANTHER" id="PTHR43335:SF4">
    <property type="entry name" value="ABC TRANSPORTER, ATP-BINDING PROTEIN"/>
    <property type="match status" value="1"/>
</dbReference>
<dbReference type="EMBL" id="QWFX01000006">
    <property type="protein sequence ID" value="RIJ30615.1"/>
    <property type="molecule type" value="Genomic_DNA"/>
</dbReference>
<keyword evidence="4 6" id="KW-0067">ATP-binding</keyword>
<dbReference type="RefSeq" id="WP_119375925.1">
    <property type="nucleotide sequence ID" value="NZ_QWFX01000006.1"/>
</dbReference>